<dbReference type="Proteomes" id="UP000431401">
    <property type="component" value="Unassembled WGS sequence"/>
</dbReference>
<sequence length="44" mass="4775">MFAFGESDAKYKLSDSGIGQLLPDRYWSPNDSRAQCGTSAPYSG</sequence>
<keyword evidence="2" id="KW-1185">Reference proteome</keyword>
<proteinExistence type="predicted"/>
<organism evidence="1 2">
    <name type="scientific">Nocardia aurantia</name>
    <dbReference type="NCBI Taxonomy" id="2585199"/>
    <lineage>
        <taxon>Bacteria</taxon>
        <taxon>Bacillati</taxon>
        <taxon>Actinomycetota</taxon>
        <taxon>Actinomycetes</taxon>
        <taxon>Mycobacteriales</taxon>
        <taxon>Nocardiaceae</taxon>
        <taxon>Nocardia</taxon>
    </lineage>
</organism>
<evidence type="ECO:0000313" key="1">
    <source>
        <dbReference type="EMBL" id="MQY27205.1"/>
    </source>
</evidence>
<protein>
    <submittedName>
        <fullName evidence="1">Uncharacterized protein</fullName>
    </submittedName>
</protein>
<dbReference type="EMBL" id="WEGI01000005">
    <property type="protein sequence ID" value="MQY27205.1"/>
    <property type="molecule type" value="Genomic_DNA"/>
</dbReference>
<comment type="caution">
    <text evidence="1">The sequence shown here is derived from an EMBL/GenBank/DDBJ whole genome shotgun (WGS) entry which is preliminary data.</text>
</comment>
<gene>
    <name evidence="1" type="ORF">NRB56_27870</name>
</gene>
<evidence type="ECO:0000313" key="2">
    <source>
        <dbReference type="Proteomes" id="UP000431401"/>
    </source>
</evidence>
<reference evidence="1 2" key="1">
    <citation type="submission" date="2019-10" db="EMBL/GenBank/DDBJ databases">
        <title>Nocardia macrotermitis sp. nov. and Nocardia aurantia sp. nov., isolated from the gut of fungus growing-termite Macrotermes natalensis.</title>
        <authorList>
            <person name="Benndorf R."/>
            <person name="Schwitalla J."/>
            <person name="Martin K."/>
            <person name="De Beer W."/>
            <person name="Kaster A.-K."/>
            <person name="Vollmers J."/>
            <person name="Poulsen M."/>
            <person name="Beemelmanns C."/>
        </authorList>
    </citation>
    <scope>NUCLEOTIDE SEQUENCE [LARGE SCALE GENOMIC DNA]</scope>
    <source>
        <strain evidence="1 2">RB56</strain>
    </source>
</reference>
<dbReference type="AlphaFoldDB" id="A0A7K0DN83"/>
<accession>A0A7K0DN83</accession>
<name>A0A7K0DN83_9NOCA</name>